<dbReference type="InterPro" id="IPR010989">
    <property type="entry name" value="SNARE"/>
</dbReference>
<dbReference type="AlphaFoldDB" id="A0A9P6PLV6"/>
<feature type="region of interest" description="Disordered" evidence="1">
    <location>
        <begin position="1"/>
        <end position="55"/>
    </location>
</feature>
<protein>
    <recommendedName>
        <fullName evidence="2">Syntaxin N-terminal domain-containing protein</fullName>
    </recommendedName>
</protein>
<feature type="compositionally biased region" description="Basic and acidic residues" evidence="1">
    <location>
        <begin position="1"/>
        <end position="13"/>
    </location>
</feature>
<feature type="compositionally biased region" description="Gly residues" evidence="1">
    <location>
        <begin position="14"/>
        <end position="29"/>
    </location>
</feature>
<proteinExistence type="predicted"/>
<evidence type="ECO:0000259" key="2">
    <source>
        <dbReference type="Pfam" id="PF14523"/>
    </source>
</evidence>
<dbReference type="SUPFAM" id="SSF47661">
    <property type="entry name" value="t-snare proteins"/>
    <property type="match status" value="1"/>
</dbReference>
<organism evidence="3 4">
    <name type="scientific">Mortierella polycephala</name>
    <dbReference type="NCBI Taxonomy" id="41804"/>
    <lineage>
        <taxon>Eukaryota</taxon>
        <taxon>Fungi</taxon>
        <taxon>Fungi incertae sedis</taxon>
        <taxon>Mucoromycota</taxon>
        <taxon>Mortierellomycotina</taxon>
        <taxon>Mortierellomycetes</taxon>
        <taxon>Mortierellales</taxon>
        <taxon>Mortierellaceae</taxon>
        <taxon>Mortierella</taxon>
    </lineage>
</organism>
<feature type="non-terminal residue" evidence="3">
    <location>
        <position position="141"/>
    </location>
</feature>
<keyword evidence="4" id="KW-1185">Reference proteome</keyword>
<dbReference type="OrthoDB" id="364348at2759"/>
<evidence type="ECO:0000313" key="3">
    <source>
        <dbReference type="EMBL" id="KAG0248256.1"/>
    </source>
</evidence>
<comment type="caution">
    <text evidence="3">The sequence shown here is derived from an EMBL/GenBank/DDBJ whole genome shotgun (WGS) entry which is preliminary data.</text>
</comment>
<dbReference type="Gene3D" id="1.20.58.70">
    <property type="match status" value="1"/>
</dbReference>
<evidence type="ECO:0000256" key="1">
    <source>
        <dbReference type="SAM" id="MobiDB-lite"/>
    </source>
</evidence>
<sequence>MSFADLERGEGGIKRGGIPGPGPLSGIGSQGSINDNNRGHATHNNNNNRWNRGGADNFVDVNQHANQAKVQQISQQVFRISSNVSSVQRLVGFLGTPKDSPDVRTKLQVHAAFIDITEQTRVLVRETSQEIKNLTKFDASG</sequence>
<evidence type="ECO:0000313" key="4">
    <source>
        <dbReference type="Proteomes" id="UP000726737"/>
    </source>
</evidence>
<dbReference type="InterPro" id="IPR006011">
    <property type="entry name" value="Syntaxin_N"/>
</dbReference>
<name>A0A9P6PLV6_9FUNG</name>
<dbReference type="GO" id="GO:0016020">
    <property type="term" value="C:membrane"/>
    <property type="evidence" value="ECO:0007669"/>
    <property type="project" value="InterPro"/>
</dbReference>
<accession>A0A9P6PLV6</accession>
<reference evidence="3" key="1">
    <citation type="journal article" date="2020" name="Fungal Divers.">
        <title>Resolving the Mortierellaceae phylogeny through synthesis of multi-gene phylogenetics and phylogenomics.</title>
        <authorList>
            <person name="Vandepol N."/>
            <person name="Liber J."/>
            <person name="Desiro A."/>
            <person name="Na H."/>
            <person name="Kennedy M."/>
            <person name="Barry K."/>
            <person name="Grigoriev I.V."/>
            <person name="Miller A.N."/>
            <person name="O'Donnell K."/>
            <person name="Stajich J.E."/>
            <person name="Bonito G."/>
        </authorList>
    </citation>
    <scope>NUCLEOTIDE SEQUENCE</scope>
    <source>
        <strain evidence="3">KOD948</strain>
    </source>
</reference>
<gene>
    <name evidence="3" type="ORF">BG011_000271</name>
</gene>
<dbReference type="Pfam" id="PF14523">
    <property type="entry name" value="Syntaxin_2"/>
    <property type="match status" value="1"/>
</dbReference>
<feature type="domain" description="Syntaxin N-terminal" evidence="2">
    <location>
        <begin position="70"/>
        <end position="139"/>
    </location>
</feature>
<dbReference type="EMBL" id="JAAAJA010001049">
    <property type="protein sequence ID" value="KAG0248256.1"/>
    <property type="molecule type" value="Genomic_DNA"/>
</dbReference>
<feature type="compositionally biased region" description="Low complexity" evidence="1">
    <location>
        <begin position="42"/>
        <end position="55"/>
    </location>
</feature>
<dbReference type="Proteomes" id="UP000726737">
    <property type="component" value="Unassembled WGS sequence"/>
</dbReference>
<dbReference type="GO" id="GO:0016192">
    <property type="term" value="P:vesicle-mediated transport"/>
    <property type="evidence" value="ECO:0007669"/>
    <property type="project" value="InterPro"/>
</dbReference>